<dbReference type="KEGG" id="ccb:Clocel_1820"/>
<dbReference type="PROSITE" id="PS51257">
    <property type="entry name" value="PROKAR_LIPOPROTEIN"/>
    <property type="match status" value="1"/>
</dbReference>
<keyword evidence="1" id="KW-0732">Signal</keyword>
<gene>
    <name evidence="2" type="ordered locus">Clocel_1820</name>
</gene>
<dbReference type="OrthoDB" id="9798191at2"/>
<dbReference type="HOGENOM" id="CLU_031285_12_3_9"/>
<evidence type="ECO:0000313" key="3">
    <source>
        <dbReference type="Proteomes" id="UP000002730"/>
    </source>
</evidence>
<dbReference type="Pfam" id="PF01547">
    <property type="entry name" value="SBP_bac_1"/>
    <property type="match status" value="1"/>
</dbReference>
<dbReference type="PANTHER" id="PTHR43649">
    <property type="entry name" value="ARABINOSE-BINDING PROTEIN-RELATED"/>
    <property type="match status" value="1"/>
</dbReference>
<dbReference type="PANTHER" id="PTHR43649:SF17">
    <property type="entry name" value="ABC TRANSPORTER SOLUTE BINDING PROTEIN-SUGAR TRANSPORT"/>
    <property type="match status" value="1"/>
</dbReference>
<keyword evidence="3" id="KW-1185">Reference proteome</keyword>
<evidence type="ECO:0000313" key="2">
    <source>
        <dbReference type="EMBL" id="ADL51564.1"/>
    </source>
</evidence>
<dbReference type="InterPro" id="IPR006059">
    <property type="entry name" value="SBP"/>
</dbReference>
<evidence type="ECO:0000256" key="1">
    <source>
        <dbReference type="SAM" id="SignalP"/>
    </source>
</evidence>
<dbReference type="Proteomes" id="UP000002730">
    <property type="component" value="Chromosome"/>
</dbReference>
<proteinExistence type="predicted"/>
<feature type="chain" id="PRO_5038674612" evidence="1">
    <location>
        <begin position="24"/>
        <end position="444"/>
    </location>
</feature>
<dbReference type="eggNOG" id="COG1653">
    <property type="taxonomic scope" value="Bacteria"/>
</dbReference>
<reference evidence="2 3" key="1">
    <citation type="submission" date="2010-08" db="EMBL/GenBank/DDBJ databases">
        <title>Complete sequence of Clostridium cellulovorans 743B.</title>
        <authorList>
            <consortium name="US DOE Joint Genome Institute"/>
            <person name="Lucas S."/>
            <person name="Copeland A."/>
            <person name="Lapidus A."/>
            <person name="Cheng J.-F."/>
            <person name="Bruce D."/>
            <person name="Goodwin L."/>
            <person name="Pitluck S."/>
            <person name="Chertkov O."/>
            <person name="Detter J.C."/>
            <person name="Han C."/>
            <person name="Tapia R."/>
            <person name="Land M."/>
            <person name="Hauser L."/>
            <person name="Chang Y.-J."/>
            <person name="Jeffries C."/>
            <person name="Kyrpides N."/>
            <person name="Ivanova N."/>
            <person name="Mikhailova N."/>
            <person name="Hemme C.L."/>
            <person name="Woyke T."/>
        </authorList>
    </citation>
    <scope>NUCLEOTIDE SEQUENCE [LARGE SCALE GENOMIC DNA]</scope>
    <source>
        <strain evidence="3">ATCC 35296 / DSM 3052 / OCM 3 / 743B</strain>
    </source>
</reference>
<name>D9SL48_CLOC7</name>
<accession>D9SL48</accession>
<dbReference type="RefSeq" id="WP_010077223.1">
    <property type="nucleotide sequence ID" value="NC_014393.1"/>
</dbReference>
<dbReference type="Gene3D" id="3.40.190.10">
    <property type="entry name" value="Periplasmic binding protein-like II"/>
    <property type="match status" value="2"/>
</dbReference>
<dbReference type="InterPro" id="IPR050490">
    <property type="entry name" value="Bact_solute-bd_prot1"/>
</dbReference>
<feature type="signal peptide" evidence="1">
    <location>
        <begin position="1"/>
        <end position="23"/>
    </location>
</feature>
<dbReference type="SUPFAM" id="SSF53850">
    <property type="entry name" value="Periplasmic binding protein-like II"/>
    <property type="match status" value="1"/>
</dbReference>
<protein>
    <submittedName>
        <fullName evidence="2">Extracellular solute-binding protein family 1</fullName>
    </submittedName>
</protein>
<organism evidence="2 3">
    <name type="scientific">Clostridium cellulovorans (strain ATCC 35296 / DSM 3052 / OCM 3 / 743B)</name>
    <dbReference type="NCBI Taxonomy" id="573061"/>
    <lineage>
        <taxon>Bacteria</taxon>
        <taxon>Bacillati</taxon>
        <taxon>Bacillota</taxon>
        <taxon>Clostridia</taxon>
        <taxon>Eubacteriales</taxon>
        <taxon>Clostridiaceae</taxon>
        <taxon>Clostridium</taxon>
    </lineage>
</organism>
<dbReference type="EMBL" id="CP002160">
    <property type="protein sequence ID" value="ADL51564.1"/>
    <property type="molecule type" value="Genomic_DNA"/>
</dbReference>
<dbReference type="STRING" id="573061.Clocel_1820"/>
<dbReference type="AlphaFoldDB" id="D9SL48"/>
<sequence>MRKRLIKLLTAICVTTIAIGGLAGCGTKSDSDASGSKSSGNGEKVTLTFGSHQSGLPTSGVVQELAKTFEAETGIKVDFQISPDAQWRDLLKVKLDSGEAPDIFCADADPLNLVTRVNPEKYVEDVTNEEWVKRMDPNVIPSISYNDKVYGITFPGKKMYFYIYNKEVFQNLGLKVPTNYQEFKNVCEKIKDSGVIPIYEGTQNGWHQVLPLFETGAMYQQKHPDLYNKLNKNEIDLDSVSELQTIIGQLKEFAELGFYGENYLSNSVENAKEAIAKGKAAMFIAESAWRNEVKADFPDFDINKLGIFVMPWGDNQAIGVNPASNAYFINKKGKHVEEAKKFFDFLAKPENLQKRLDGQPGLSELCWPEIKSKYTKEDQAYIDSLKKGMVMQAGVKYIDSQWMDVGKDLEAMYTGSLTPKQVLETIMNRRTEQAELQKDPDWNK</sequence>